<keyword evidence="5 7" id="KW-1133">Transmembrane helix</keyword>
<dbReference type="PATRIC" id="fig|947033.5.peg.192"/>
<dbReference type="PANTHER" id="PTHR34582:SF6">
    <property type="entry name" value="UPF0702 TRANSMEMBRANE PROTEIN YCAP"/>
    <property type="match status" value="1"/>
</dbReference>
<dbReference type="Pfam" id="PF04239">
    <property type="entry name" value="DUF421"/>
    <property type="match status" value="1"/>
</dbReference>
<dbReference type="Proteomes" id="UP000054926">
    <property type="component" value="Unassembled WGS sequence"/>
</dbReference>
<keyword evidence="3" id="KW-1003">Cell membrane</keyword>
<comment type="similarity">
    <text evidence="2">Belongs to the UPF0702 family.</text>
</comment>
<comment type="caution">
    <text evidence="9">The sequence shown here is derived from an EMBL/GenBank/DDBJ whole genome shotgun (WGS) entry which is preliminary data.</text>
</comment>
<comment type="subcellular location">
    <subcellularLocation>
        <location evidence="1">Cell membrane</location>
        <topology evidence="1">Multi-pass membrane protein</topology>
    </subcellularLocation>
</comment>
<evidence type="ECO:0000256" key="6">
    <source>
        <dbReference type="ARBA" id="ARBA00023136"/>
    </source>
</evidence>
<dbReference type="Gene3D" id="3.30.240.20">
    <property type="entry name" value="bsu07140 like domains"/>
    <property type="match status" value="1"/>
</dbReference>
<dbReference type="OrthoDB" id="5652583at2"/>
<keyword evidence="6 7" id="KW-0472">Membrane</keyword>
<dbReference type="GO" id="GO:0005886">
    <property type="term" value="C:plasma membrane"/>
    <property type="evidence" value="ECO:0007669"/>
    <property type="project" value="UniProtKB-SubCell"/>
</dbReference>
<dbReference type="AlphaFoldDB" id="A0A0W0ZRC7"/>
<feature type="transmembrane region" description="Helical" evidence="7">
    <location>
        <begin position="46"/>
        <end position="66"/>
    </location>
</feature>
<feature type="transmembrane region" description="Helical" evidence="7">
    <location>
        <begin position="16"/>
        <end position="34"/>
    </location>
</feature>
<feature type="transmembrane region" description="Helical" evidence="7">
    <location>
        <begin position="72"/>
        <end position="90"/>
    </location>
</feature>
<evidence type="ECO:0000256" key="7">
    <source>
        <dbReference type="SAM" id="Phobius"/>
    </source>
</evidence>
<accession>A0A0W0ZRC7</accession>
<dbReference type="RefSeq" id="WP_058509195.1">
    <property type="nucleotide sequence ID" value="NZ_LNYY01000002.1"/>
</dbReference>
<evidence type="ECO:0000256" key="1">
    <source>
        <dbReference type="ARBA" id="ARBA00004651"/>
    </source>
</evidence>
<dbReference type="InterPro" id="IPR007353">
    <property type="entry name" value="DUF421"/>
</dbReference>
<dbReference type="InterPro" id="IPR023090">
    <property type="entry name" value="UPF0702_alpha/beta_dom_sf"/>
</dbReference>
<dbReference type="PANTHER" id="PTHR34582">
    <property type="entry name" value="UPF0702 TRANSMEMBRANE PROTEIN YCAP"/>
    <property type="match status" value="1"/>
</dbReference>
<evidence type="ECO:0000313" key="9">
    <source>
        <dbReference type="EMBL" id="KTD71602.1"/>
    </source>
</evidence>
<keyword evidence="4 7" id="KW-0812">Transmembrane</keyword>
<sequence>MEYIDWINSGQGYICAWIRCLILFVLSVLCIRFTNHRFSLNTPLDFLIITISGGLISRGIVGANSLGLTVEGLITLIIFHFILSKLCFYFKGIGFLFKGCSHYLIENGIFNYNNMRRFSISENDLLEQLRQRLNTENFDLVDAAILERAGSISFIKKEK</sequence>
<evidence type="ECO:0000256" key="2">
    <source>
        <dbReference type="ARBA" id="ARBA00006448"/>
    </source>
</evidence>
<evidence type="ECO:0000256" key="5">
    <source>
        <dbReference type="ARBA" id="ARBA00022989"/>
    </source>
</evidence>
<keyword evidence="10" id="KW-1185">Reference proteome</keyword>
<evidence type="ECO:0000256" key="3">
    <source>
        <dbReference type="ARBA" id="ARBA00022475"/>
    </source>
</evidence>
<organism evidence="9 10">
    <name type="scientific">Legionella steelei</name>
    <dbReference type="NCBI Taxonomy" id="947033"/>
    <lineage>
        <taxon>Bacteria</taxon>
        <taxon>Pseudomonadati</taxon>
        <taxon>Pseudomonadota</taxon>
        <taxon>Gammaproteobacteria</taxon>
        <taxon>Legionellales</taxon>
        <taxon>Legionellaceae</taxon>
        <taxon>Legionella</taxon>
    </lineage>
</organism>
<evidence type="ECO:0000256" key="4">
    <source>
        <dbReference type="ARBA" id="ARBA00022692"/>
    </source>
</evidence>
<dbReference type="EMBL" id="LNYY01000002">
    <property type="protein sequence ID" value="KTD71602.1"/>
    <property type="molecule type" value="Genomic_DNA"/>
</dbReference>
<name>A0A0W0ZRC7_9GAMM</name>
<gene>
    <name evidence="9" type="ORF">Lste_0177</name>
</gene>
<feature type="domain" description="YetF C-terminal" evidence="8">
    <location>
        <begin position="96"/>
        <end position="159"/>
    </location>
</feature>
<protein>
    <recommendedName>
        <fullName evidence="8">YetF C-terminal domain-containing protein</fullName>
    </recommendedName>
</protein>
<reference evidence="9 10" key="1">
    <citation type="submission" date="2015-11" db="EMBL/GenBank/DDBJ databases">
        <title>Genomic analysis of 38 Legionella species identifies large and diverse effector repertoires.</title>
        <authorList>
            <person name="Burstein D."/>
            <person name="Amaro F."/>
            <person name="Zusman T."/>
            <person name="Lifshitz Z."/>
            <person name="Cohen O."/>
            <person name="Gilbert J.A."/>
            <person name="Pupko T."/>
            <person name="Shuman H.A."/>
            <person name="Segal G."/>
        </authorList>
    </citation>
    <scope>NUCLEOTIDE SEQUENCE [LARGE SCALE GENOMIC DNA]</scope>
    <source>
        <strain evidence="9 10">IMVS3376</strain>
    </source>
</reference>
<evidence type="ECO:0000313" key="10">
    <source>
        <dbReference type="Proteomes" id="UP000054926"/>
    </source>
</evidence>
<proteinExistence type="inferred from homology"/>
<evidence type="ECO:0000259" key="8">
    <source>
        <dbReference type="Pfam" id="PF04239"/>
    </source>
</evidence>
<dbReference type="STRING" id="947033.Lste_0177"/>